<evidence type="ECO:0000313" key="11">
    <source>
        <dbReference type="EMBL" id="CAG8299764.1"/>
    </source>
</evidence>
<feature type="transmembrane region" description="Helical" evidence="9">
    <location>
        <begin position="101"/>
        <end position="117"/>
    </location>
</feature>
<comment type="subcellular location">
    <subcellularLocation>
        <location evidence="1">Membrane</location>
        <topology evidence="1">Multi-pass membrane protein</topology>
    </subcellularLocation>
</comment>
<dbReference type="PRINTS" id="PR00171">
    <property type="entry name" value="SUGRTRNSPORT"/>
</dbReference>
<organism evidence="11 12">
    <name type="scientific">Penicillium salamii</name>
    <dbReference type="NCBI Taxonomy" id="1612424"/>
    <lineage>
        <taxon>Eukaryota</taxon>
        <taxon>Fungi</taxon>
        <taxon>Dikarya</taxon>
        <taxon>Ascomycota</taxon>
        <taxon>Pezizomycotina</taxon>
        <taxon>Eurotiomycetes</taxon>
        <taxon>Eurotiomycetidae</taxon>
        <taxon>Eurotiales</taxon>
        <taxon>Aspergillaceae</taxon>
        <taxon>Penicillium</taxon>
    </lineage>
</organism>
<evidence type="ECO:0000256" key="5">
    <source>
        <dbReference type="ARBA" id="ARBA00022989"/>
    </source>
</evidence>
<feature type="transmembrane region" description="Helical" evidence="9">
    <location>
        <begin position="316"/>
        <end position="334"/>
    </location>
</feature>
<dbReference type="GO" id="GO:0005351">
    <property type="term" value="F:carbohydrate:proton symporter activity"/>
    <property type="evidence" value="ECO:0007669"/>
    <property type="project" value="TreeGrafter"/>
</dbReference>
<dbReference type="Gene3D" id="1.20.1250.20">
    <property type="entry name" value="MFS general substrate transporter like domains"/>
    <property type="match status" value="1"/>
</dbReference>
<evidence type="ECO:0000256" key="4">
    <source>
        <dbReference type="ARBA" id="ARBA00022692"/>
    </source>
</evidence>
<evidence type="ECO:0000256" key="6">
    <source>
        <dbReference type="ARBA" id="ARBA00023136"/>
    </source>
</evidence>
<sequence length="516" mass="55378">MSHFHGLRGNSLNQVALIGVVMPAMMSMGYNQGVLGGVLTMDWFQKQFPQIDVNDALPAERHHKSTLQGTVVALYAAGGLLGALACIGIGDVLGRRKTIKIATVIHMIGAFLGASSFDMAQLVVSRIILGFGCGAQLATVPVWQSEISPATKRGAHVGMTGVFVGLGLTLALLMDLGMSFVDRSVSWRLPLALPIVLCLPVLVLTSRLPESPRWLVQRGQCPEAREVIAGLRQTSPDTEVVEKEIEDVLSSLAIAGKGSFAQVFQMGHQRIFHRASLAAGCLVLLQLTGINCITFYSTTLFQTHLHLNPITSRILAAVYQLSGTIGGIVCVFTIEGFGRRFLMLMSAGANTICMILVAALSSPPTNIASHAAVVFMFLFHFSMMVGFGGIPFLYASEIAPLSLRATINGIGSAIWWGLSVLIALVTPIAFNAIEWKYFIIFAVLNAVTIPVIYYFFPETAGLTLEDIDEVFITSTGVLDSVHVAKRMKQESGSPRAREEAGPEKGNGAQPRTCGSE</sequence>
<name>A0A9W4IKK8_9EURO</name>
<feature type="transmembrane region" description="Helical" evidence="9">
    <location>
        <begin position="435"/>
        <end position="456"/>
    </location>
</feature>
<dbReference type="PROSITE" id="PS50850">
    <property type="entry name" value="MFS"/>
    <property type="match status" value="1"/>
</dbReference>
<feature type="transmembrane region" description="Helical" evidence="9">
    <location>
        <begin position="341"/>
        <end position="361"/>
    </location>
</feature>
<evidence type="ECO:0000256" key="3">
    <source>
        <dbReference type="ARBA" id="ARBA00022448"/>
    </source>
</evidence>
<comment type="similarity">
    <text evidence="2 7">Belongs to the major facilitator superfamily. Sugar transporter (TC 2.A.1.1) family.</text>
</comment>
<evidence type="ECO:0000256" key="2">
    <source>
        <dbReference type="ARBA" id="ARBA00010992"/>
    </source>
</evidence>
<feature type="transmembrane region" description="Helical" evidence="9">
    <location>
        <begin position="407"/>
        <end position="429"/>
    </location>
</feature>
<evidence type="ECO:0000256" key="8">
    <source>
        <dbReference type="SAM" id="MobiDB-lite"/>
    </source>
</evidence>
<keyword evidence="3 7" id="KW-0813">Transport</keyword>
<feature type="domain" description="Major facilitator superfamily (MFS) profile" evidence="10">
    <location>
        <begin position="17"/>
        <end position="460"/>
    </location>
</feature>
<protein>
    <recommendedName>
        <fullName evidence="10">Major facilitator superfamily (MFS) profile domain-containing protein</fullName>
    </recommendedName>
</protein>
<dbReference type="InterPro" id="IPR050360">
    <property type="entry name" value="MFS_Sugar_Transporters"/>
</dbReference>
<dbReference type="AlphaFoldDB" id="A0A9W4IKK8"/>
<reference evidence="11" key="1">
    <citation type="submission" date="2021-07" db="EMBL/GenBank/DDBJ databases">
        <authorList>
            <person name="Branca A.L. A."/>
        </authorList>
    </citation>
    <scope>NUCLEOTIDE SEQUENCE</scope>
</reference>
<proteinExistence type="inferred from homology"/>
<evidence type="ECO:0000313" key="12">
    <source>
        <dbReference type="Proteomes" id="UP001152592"/>
    </source>
</evidence>
<gene>
    <name evidence="11" type="ORF">PSALAMII_LOCUS1812</name>
</gene>
<comment type="caution">
    <text evidence="11">The sequence shown here is derived from an EMBL/GenBank/DDBJ whole genome shotgun (WGS) entry which is preliminary data.</text>
</comment>
<feature type="transmembrane region" description="Helical" evidence="9">
    <location>
        <begin position="155"/>
        <end position="173"/>
    </location>
</feature>
<keyword evidence="6 9" id="KW-0472">Membrane</keyword>
<dbReference type="InterPro" id="IPR020846">
    <property type="entry name" value="MFS_dom"/>
</dbReference>
<dbReference type="InterPro" id="IPR036259">
    <property type="entry name" value="MFS_trans_sf"/>
</dbReference>
<keyword evidence="5 9" id="KW-1133">Transmembrane helix</keyword>
<feature type="transmembrane region" description="Helical" evidence="9">
    <location>
        <begin position="12"/>
        <end position="30"/>
    </location>
</feature>
<keyword evidence="4 9" id="KW-0812">Transmembrane</keyword>
<feature type="transmembrane region" description="Helical" evidence="9">
    <location>
        <begin position="367"/>
        <end position="395"/>
    </location>
</feature>
<feature type="transmembrane region" description="Helical" evidence="9">
    <location>
        <begin position="72"/>
        <end position="94"/>
    </location>
</feature>
<feature type="transmembrane region" description="Helical" evidence="9">
    <location>
        <begin position="123"/>
        <end position="143"/>
    </location>
</feature>
<accession>A0A9W4IKK8</accession>
<dbReference type="InterPro" id="IPR005828">
    <property type="entry name" value="MFS_sugar_transport-like"/>
</dbReference>
<dbReference type="PANTHER" id="PTHR48022">
    <property type="entry name" value="PLASTIDIC GLUCOSE TRANSPORTER 4"/>
    <property type="match status" value="1"/>
</dbReference>
<feature type="transmembrane region" description="Helical" evidence="9">
    <location>
        <begin position="275"/>
        <end position="296"/>
    </location>
</feature>
<dbReference type="Proteomes" id="UP001152592">
    <property type="component" value="Unassembled WGS sequence"/>
</dbReference>
<dbReference type="OrthoDB" id="515401at2759"/>
<feature type="region of interest" description="Disordered" evidence="8">
    <location>
        <begin position="486"/>
        <end position="516"/>
    </location>
</feature>
<evidence type="ECO:0000256" key="1">
    <source>
        <dbReference type="ARBA" id="ARBA00004141"/>
    </source>
</evidence>
<evidence type="ECO:0000256" key="7">
    <source>
        <dbReference type="RuleBase" id="RU003346"/>
    </source>
</evidence>
<evidence type="ECO:0000256" key="9">
    <source>
        <dbReference type="SAM" id="Phobius"/>
    </source>
</evidence>
<dbReference type="InterPro" id="IPR003663">
    <property type="entry name" value="Sugar/inositol_transpt"/>
</dbReference>
<dbReference type="Pfam" id="PF00083">
    <property type="entry name" value="Sugar_tr"/>
    <property type="match status" value="1"/>
</dbReference>
<dbReference type="GO" id="GO:0016020">
    <property type="term" value="C:membrane"/>
    <property type="evidence" value="ECO:0007669"/>
    <property type="project" value="UniProtKB-SubCell"/>
</dbReference>
<dbReference type="SUPFAM" id="SSF103473">
    <property type="entry name" value="MFS general substrate transporter"/>
    <property type="match status" value="1"/>
</dbReference>
<dbReference type="NCBIfam" id="TIGR00879">
    <property type="entry name" value="SP"/>
    <property type="match status" value="1"/>
</dbReference>
<evidence type="ECO:0000259" key="10">
    <source>
        <dbReference type="PROSITE" id="PS50850"/>
    </source>
</evidence>
<dbReference type="PANTHER" id="PTHR48022:SF45">
    <property type="entry name" value="MAJOR FACILITATOR SUPERFAMILY (MFS) PROFILE DOMAIN-CONTAINING PROTEIN-RELATED"/>
    <property type="match status" value="1"/>
</dbReference>
<dbReference type="EMBL" id="CAJVPD010000077">
    <property type="protein sequence ID" value="CAG8299764.1"/>
    <property type="molecule type" value="Genomic_DNA"/>
</dbReference>